<dbReference type="AlphaFoldDB" id="A0A3P3QIR5"/>
<dbReference type="GO" id="GO:0016787">
    <property type="term" value="F:hydrolase activity"/>
    <property type="evidence" value="ECO:0007669"/>
    <property type="project" value="UniProtKB-KW"/>
</dbReference>
<name>A0A3P3QIR5_9GAMM</name>
<gene>
    <name evidence="2" type="ORF">EIK76_08515</name>
</gene>
<evidence type="ECO:0000313" key="3">
    <source>
        <dbReference type="Proteomes" id="UP000276260"/>
    </source>
</evidence>
<dbReference type="InterPro" id="IPR001279">
    <property type="entry name" value="Metallo-B-lactamas"/>
</dbReference>
<dbReference type="GO" id="GO:0046872">
    <property type="term" value="F:metal ion binding"/>
    <property type="evidence" value="ECO:0007669"/>
    <property type="project" value="UniProtKB-KW"/>
</dbReference>
<accession>A0A3P3QIR5</accession>
<dbReference type="EMBL" id="RRCF01000002">
    <property type="protein sequence ID" value="RRJ20935.1"/>
    <property type="molecule type" value="Genomic_DNA"/>
</dbReference>
<keyword evidence="3" id="KW-1185">Reference proteome</keyword>
<dbReference type="SUPFAM" id="SSF56281">
    <property type="entry name" value="Metallo-hydrolase/oxidoreductase"/>
    <property type="match status" value="1"/>
</dbReference>
<keyword evidence="2" id="KW-0378">Hydrolase</keyword>
<dbReference type="Proteomes" id="UP000276260">
    <property type="component" value="Unassembled WGS sequence"/>
</dbReference>
<evidence type="ECO:0000313" key="2">
    <source>
        <dbReference type="EMBL" id="RRJ20935.1"/>
    </source>
</evidence>
<evidence type="ECO:0000259" key="1">
    <source>
        <dbReference type="SMART" id="SM00849"/>
    </source>
</evidence>
<comment type="caution">
    <text evidence="2">The sequence shown here is derived from an EMBL/GenBank/DDBJ whole genome shotgun (WGS) entry which is preliminary data.</text>
</comment>
<proteinExistence type="predicted"/>
<dbReference type="Pfam" id="PF23023">
    <property type="entry name" value="Anti-Pycsar_Apyc1"/>
    <property type="match status" value="1"/>
</dbReference>
<protein>
    <submittedName>
        <fullName evidence="2">MBL fold metallo-hydrolase</fullName>
    </submittedName>
</protein>
<dbReference type="OrthoDB" id="9803916at2"/>
<feature type="domain" description="Metallo-beta-lactamase" evidence="1">
    <location>
        <begin position="22"/>
        <end position="209"/>
    </location>
</feature>
<dbReference type="Gene3D" id="3.60.15.10">
    <property type="entry name" value="Ribonuclease Z/Hydroxyacylglutathione hydrolase-like"/>
    <property type="match status" value="1"/>
</dbReference>
<dbReference type="PANTHER" id="PTHR42663">
    <property type="entry name" value="HYDROLASE C777.06C-RELATED-RELATED"/>
    <property type="match status" value="1"/>
</dbReference>
<dbReference type="SMART" id="SM00849">
    <property type="entry name" value="Lactamase_B"/>
    <property type="match status" value="1"/>
</dbReference>
<reference evidence="2 3" key="1">
    <citation type="submission" date="2018-11" db="EMBL/GenBank/DDBJ databases">
        <title>Draft genome analysis of Rheinheimera mesophila isolated from an industrial waste site.</title>
        <authorList>
            <person name="Yu Q."/>
            <person name="Qi Y."/>
            <person name="Zhang H."/>
            <person name="Lu Y."/>
            <person name="Pu J."/>
        </authorList>
    </citation>
    <scope>NUCLEOTIDE SEQUENCE [LARGE SCALE GENOMIC DNA]</scope>
    <source>
        <strain evidence="2 3">IITR13</strain>
    </source>
</reference>
<sequence>MLADSNELLILGCGHSESDTLFNNNALVTNAQGNLLIDCGYTIKPALLAQGLKLQDIDAVFITHVHADHMFGLERLANEGRYKYNKKARLILHHELYDELWHQCLKGVLAKNGEGENELSDYFELELLQSDEFELFGNFYQLHRVSHTPGKVCFGLMINHSMFYSGDTVAIPQLLLQLKPELIFHDVTLTEYNPVHASVHSLLSLYPAELCKKIYLMSYEDHWPEYQHMVEQHFAGFARQGQRVQLSKVHHRDRAVG</sequence>
<dbReference type="InterPro" id="IPR036866">
    <property type="entry name" value="RibonucZ/Hydroxyglut_hydro"/>
</dbReference>
<dbReference type="PANTHER" id="PTHR42663:SF6">
    <property type="entry name" value="HYDROLASE C777.06C-RELATED"/>
    <property type="match status" value="1"/>
</dbReference>
<dbReference type="RefSeq" id="WP_046521300.1">
    <property type="nucleotide sequence ID" value="NZ_LAVS01000092.1"/>
</dbReference>
<organism evidence="2 3">
    <name type="scientific">Rheinheimera mesophila</name>
    <dbReference type="NCBI Taxonomy" id="1547515"/>
    <lineage>
        <taxon>Bacteria</taxon>
        <taxon>Pseudomonadati</taxon>
        <taxon>Pseudomonadota</taxon>
        <taxon>Gammaproteobacteria</taxon>
        <taxon>Chromatiales</taxon>
        <taxon>Chromatiaceae</taxon>
        <taxon>Rheinheimera</taxon>
    </lineage>
</organism>